<reference evidence="3" key="1">
    <citation type="journal article" date="2020" name="Mol. Plant Microbe">
        <title>Rhizobial microsymbionts of the narrowly endemic Oxytropis species growing in Kamchatka are characterized by significant genetic diversity and possess a set of genes that are associated with T3SS and T6SS secretion systems and can affect the development of symbiosis.</title>
        <authorList>
            <person name="Safronova V."/>
            <person name="Guro P."/>
            <person name="Sazanova A."/>
            <person name="Kuznetsova I."/>
            <person name="Belimov A."/>
            <person name="Yakubov V."/>
            <person name="Chirak E."/>
            <person name="Afonin A."/>
            <person name="Gogolev Y."/>
            <person name="Andronov E."/>
            <person name="Tikhonovich I."/>
        </authorList>
    </citation>
    <scope>NUCLEOTIDE SEQUENCE [LARGE SCALE GENOMIC DNA]</scope>
    <source>
        <strain evidence="3">RCAM0610</strain>
    </source>
</reference>
<protein>
    <submittedName>
        <fullName evidence="2">Uncharacterized protein</fullName>
    </submittedName>
</protein>
<gene>
    <name evidence="2" type="ORF">HB770_20900</name>
</gene>
<evidence type="ECO:0000313" key="2">
    <source>
        <dbReference type="EMBL" id="QND42967.1"/>
    </source>
</evidence>
<name>A0A7G6RL35_RHILV</name>
<sequence length="55" mass="6227">MSPLGDGVIDGRYARREHMKRTNTREVDPSEFKATSEQFQSTRAEKQAAADAWKA</sequence>
<feature type="region of interest" description="Disordered" evidence="1">
    <location>
        <begin position="1"/>
        <end position="55"/>
    </location>
</feature>
<feature type="compositionally biased region" description="Basic and acidic residues" evidence="1">
    <location>
        <begin position="43"/>
        <end position="55"/>
    </location>
</feature>
<accession>A0A7G6RL35</accession>
<evidence type="ECO:0000313" key="3">
    <source>
        <dbReference type="Proteomes" id="UP000515518"/>
    </source>
</evidence>
<dbReference type="AlphaFoldDB" id="A0A7G6RL35"/>
<organism evidence="2 3">
    <name type="scientific">Rhizobium leguminosarum bv. viciae</name>
    <dbReference type="NCBI Taxonomy" id="387"/>
    <lineage>
        <taxon>Bacteria</taxon>
        <taxon>Pseudomonadati</taxon>
        <taxon>Pseudomonadota</taxon>
        <taxon>Alphaproteobacteria</taxon>
        <taxon>Hyphomicrobiales</taxon>
        <taxon>Rhizobiaceae</taxon>
        <taxon>Rhizobium/Agrobacterium group</taxon>
        <taxon>Rhizobium</taxon>
    </lineage>
</organism>
<evidence type="ECO:0000256" key="1">
    <source>
        <dbReference type="SAM" id="MobiDB-lite"/>
    </source>
</evidence>
<dbReference type="EMBL" id="CP050549">
    <property type="protein sequence ID" value="QND42967.1"/>
    <property type="molecule type" value="Genomic_DNA"/>
</dbReference>
<proteinExistence type="predicted"/>
<feature type="compositionally biased region" description="Polar residues" evidence="1">
    <location>
        <begin position="33"/>
        <end position="42"/>
    </location>
</feature>
<dbReference type="Proteomes" id="UP000515518">
    <property type="component" value="Chromosome"/>
</dbReference>